<dbReference type="SMART" id="SM01398">
    <property type="entry name" value="Cornichon"/>
    <property type="match status" value="1"/>
</dbReference>
<dbReference type="Proteomes" id="UP000694421">
    <property type="component" value="Unplaced"/>
</dbReference>
<reference evidence="2" key="1">
    <citation type="submission" date="2025-08" db="UniProtKB">
        <authorList>
            <consortium name="Ensembl"/>
        </authorList>
    </citation>
    <scope>IDENTIFICATION</scope>
</reference>
<protein>
    <submittedName>
        <fullName evidence="2">Uncharacterized protein</fullName>
    </submittedName>
</protein>
<keyword evidence="1" id="KW-1133">Transmembrane helix</keyword>
<evidence type="ECO:0000313" key="3">
    <source>
        <dbReference type="Proteomes" id="UP000694421"/>
    </source>
</evidence>
<dbReference type="Pfam" id="PF03311">
    <property type="entry name" value="Cornichon"/>
    <property type="match status" value="1"/>
</dbReference>
<sequence length="113" mass="13166">MIKSIVFIFSLNDCCALIFISICFIITALESDHTDARSCCSKLNRWTVYELIGHTTVTVLMFYCIGIHNQWQLKSHMGHDHDYFIHIHLVFHEICSVHHLYHIACCLPCLRTN</sequence>
<accession>A0A8D0C6A8</accession>
<keyword evidence="3" id="KW-1185">Reference proteome</keyword>
<dbReference type="InterPro" id="IPR003377">
    <property type="entry name" value="Cornichon"/>
</dbReference>
<proteinExistence type="predicted"/>
<dbReference type="Ensembl" id="ENSSMRT00000019059.1">
    <property type="protein sequence ID" value="ENSSMRP00000016316.1"/>
    <property type="gene ID" value="ENSSMRG00000012697.1"/>
</dbReference>
<dbReference type="GO" id="GO:0016192">
    <property type="term" value="P:vesicle-mediated transport"/>
    <property type="evidence" value="ECO:0007669"/>
    <property type="project" value="InterPro"/>
</dbReference>
<feature type="transmembrane region" description="Helical" evidence="1">
    <location>
        <begin position="7"/>
        <end position="28"/>
    </location>
</feature>
<feature type="transmembrane region" description="Helical" evidence="1">
    <location>
        <begin position="48"/>
        <end position="67"/>
    </location>
</feature>
<organism evidence="2 3">
    <name type="scientific">Salvator merianae</name>
    <name type="common">Argentine black and white tegu</name>
    <name type="synonym">Tupinambis merianae</name>
    <dbReference type="NCBI Taxonomy" id="96440"/>
    <lineage>
        <taxon>Eukaryota</taxon>
        <taxon>Metazoa</taxon>
        <taxon>Chordata</taxon>
        <taxon>Craniata</taxon>
        <taxon>Vertebrata</taxon>
        <taxon>Euteleostomi</taxon>
        <taxon>Lepidosauria</taxon>
        <taxon>Squamata</taxon>
        <taxon>Bifurcata</taxon>
        <taxon>Unidentata</taxon>
        <taxon>Episquamata</taxon>
        <taxon>Laterata</taxon>
        <taxon>Teiioidea</taxon>
        <taxon>Teiidae</taxon>
        <taxon>Salvator</taxon>
    </lineage>
</organism>
<keyword evidence="1" id="KW-0812">Transmembrane</keyword>
<evidence type="ECO:0000313" key="2">
    <source>
        <dbReference type="Ensembl" id="ENSSMRP00000016316.1"/>
    </source>
</evidence>
<name>A0A8D0C6A8_SALMN</name>
<reference evidence="2" key="2">
    <citation type="submission" date="2025-09" db="UniProtKB">
        <authorList>
            <consortium name="Ensembl"/>
        </authorList>
    </citation>
    <scope>IDENTIFICATION</scope>
</reference>
<evidence type="ECO:0000256" key="1">
    <source>
        <dbReference type="SAM" id="Phobius"/>
    </source>
</evidence>
<dbReference type="AlphaFoldDB" id="A0A8D0C6A8"/>
<keyword evidence="1" id="KW-0472">Membrane</keyword>